<evidence type="ECO:0000313" key="1">
    <source>
        <dbReference type="EMBL" id="ERJ25831.1"/>
    </source>
</evidence>
<dbReference type="PATRIC" id="fig|1242968.3.peg.1954"/>
<comment type="caution">
    <text evidence="1">The sequence shown here is derived from an EMBL/GenBank/DDBJ whole genome shotgun (WGS) entry which is preliminary data.</text>
</comment>
<dbReference type="AlphaFoldDB" id="U2EP66"/>
<name>U2EP66_9BACT</name>
<evidence type="ECO:0000313" key="2">
    <source>
        <dbReference type="Proteomes" id="UP000016620"/>
    </source>
</evidence>
<dbReference type="Proteomes" id="UP000016620">
    <property type="component" value="Unassembled WGS sequence"/>
</dbReference>
<protein>
    <submittedName>
        <fullName evidence="1">Uncharacterized protein</fullName>
    </submittedName>
</protein>
<dbReference type="EMBL" id="ANNG01000052">
    <property type="protein sequence ID" value="ERJ25831.1"/>
    <property type="molecule type" value="Genomic_DNA"/>
</dbReference>
<reference evidence="1 2" key="1">
    <citation type="journal article" date="2013" name="BMC Genomics">
        <title>Comparative genomics of Campylobacter concisus isolates reveals genetic diversity and provides insights into disease association.</title>
        <authorList>
            <person name="Deshpande N.P."/>
            <person name="Kaakoush N.O."/>
            <person name="Wilkins M.R."/>
            <person name="Mitchell H.M."/>
        </authorList>
    </citation>
    <scope>NUCLEOTIDE SEQUENCE [LARGE SCALE GENOMIC DNA]</scope>
    <source>
        <strain evidence="1 2">UNSWCS</strain>
    </source>
</reference>
<proteinExistence type="predicted"/>
<sequence length="44" mass="5259">MIYYDVCKNFKFKNLEVQKTFKFKKTEVLRLLILIKLVGGGMFL</sequence>
<accession>U2EP66</accession>
<organism evidence="1 2">
    <name type="scientific">Campylobacter concisus UNSWCS</name>
    <dbReference type="NCBI Taxonomy" id="1242968"/>
    <lineage>
        <taxon>Bacteria</taxon>
        <taxon>Pseudomonadati</taxon>
        <taxon>Campylobacterota</taxon>
        <taxon>Epsilonproteobacteria</taxon>
        <taxon>Campylobacterales</taxon>
        <taxon>Campylobacteraceae</taxon>
        <taxon>Campylobacter</taxon>
    </lineage>
</organism>
<gene>
    <name evidence="1" type="ORF">UNSWCS_1328</name>
</gene>